<comment type="similarity">
    <text evidence="1">Belongs to the branched-chain polyamine synthase family.</text>
</comment>
<keyword evidence="3" id="KW-0489">Methyltransferase</keyword>
<dbReference type="PANTHER" id="PTHR23290:SF0">
    <property type="entry name" value="RRNA N6-ADENOSINE-METHYLTRANSFERASE METTL5"/>
    <property type="match status" value="1"/>
</dbReference>
<dbReference type="Proteomes" id="UP000886289">
    <property type="component" value="Unassembled WGS sequence"/>
</dbReference>
<comment type="function">
    <text evidence="1">Involved in the biosynthesis of branched-chain polyamines, which support the growth of thermophiles under high-temperature conditions. Catalyzes the sequential condensation of spermidine with the aminopropyl groups of decarboxylated S-adenosylmethionines to produce N(4)-bis(aminopropyl)spermidine via N(4)-aminopropylspermidine.</text>
</comment>
<proteinExistence type="inferred from homology"/>
<keyword evidence="1" id="KW-0808">Transferase</keyword>
<dbReference type="Gene3D" id="1.10.10.10">
    <property type="entry name" value="Winged helix-like DNA-binding domain superfamily/Winged helix DNA-binding domain"/>
    <property type="match status" value="1"/>
</dbReference>
<keyword evidence="1" id="KW-0620">Polyamine biosynthesis</keyword>
<dbReference type="InterPro" id="IPR036388">
    <property type="entry name" value="WH-like_DNA-bd_sf"/>
</dbReference>
<dbReference type="Gene3D" id="3.40.50.150">
    <property type="entry name" value="Vaccinia Virus protein VP39"/>
    <property type="match status" value="1"/>
</dbReference>
<dbReference type="GO" id="GO:0005737">
    <property type="term" value="C:cytoplasm"/>
    <property type="evidence" value="ECO:0007669"/>
    <property type="project" value="UniProtKB-SubCell"/>
</dbReference>
<comment type="subcellular location">
    <subcellularLocation>
        <location evidence="1">Cytoplasm</location>
    </subcellularLocation>
</comment>
<accession>A0A7C0Y916</accession>
<dbReference type="PANTHER" id="PTHR23290">
    <property type="entry name" value="RRNA N6-ADENOSINE-METHYLTRANSFERASE METTL5"/>
    <property type="match status" value="1"/>
</dbReference>
<sequence length="345" mass="39841">MAKARVRHLALRILLAKPLSYWQLLKQIDVDIPTTQKVLKELLEEGLLEYQNNLFSVTPKGKEEAKILGLSPFVSIRCPTCQGKGITFSSFQELLEFFQELIVERPKAISEYDQGYVTPADTVARVLFMYQLGDIEGKQIFLLGDDDLTSLALLASGWPKEVTVLEIDERILKFLEKKAASKGWTNLNIFHYDARYPIPEELRQKFDVFLTDPVETVGGLRLFLSRCVEALKGEGGVGYFGLTHLEASRRKWWQVQRDILDMGFTITDILRNFHTYLLERDDILNLELRVAKEAPVEVKKPEIDFYTSNLFRIYAAELPRPLVKGKVDWERELYYDEEAYVTCPY</sequence>
<comment type="pathway">
    <text evidence="1">Amine and polyamine biosynthesis.</text>
</comment>
<evidence type="ECO:0000256" key="1">
    <source>
        <dbReference type="HAMAP-Rule" id="MF_01947"/>
    </source>
</evidence>
<reference evidence="3" key="1">
    <citation type="journal article" date="2020" name="mSystems">
        <title>Genome- and Community-Level Interaction Insights into Carbon Utilization and Element Cycling Functions of Hydrothermarchaeota in Hydrothermal Sediment.</title>
        <authorList>
            <person name="Zhou Z."/>
            <person name="Liu Y."/>
            <person name="Xu W."/>
            <person name="Pan J."/>
            <person name="Luo Z.H."/>
            <person name="Li M."/>
        </authorList>
    </citation>
    <scope>NUCLEOTIDE SEQUENCE [LARGE SCALE GENOMIC DNA]</scope>
    <source>
        <strain evidence="3">HyVt-233</strain>
    </source>
</reference>
<dbReference type="InterPro" id="IPR036390">
    <property type="entry name" value="WH_DNA-bd_sf"/>
</dbReference>
<gene>
    <name evidence="1" type="primary">bpsA</name>
    <name evidence="3" type="ORF">ENG63_01530</name>
</gene>
<dbReference type="EC" id="2.5.1.128" evidence="1"/>
<dbReference type="GO" id="GO:0006596">
    <property type="term" value="P:polyamine biosynthetic process"/>
    <property type="evidence" value="ECO:0007669"/>
    <property type="project" value="UniProtKB-UniRule"/>
</dbReference>
<dbReference type="GO" id="GO:0008168">
    <property type="term" value="F:methyltransferase activity"/>
    <property type="evidence" value="ECO:0007669"/>
    <property type="project" value="UniProtKB-KW"/>
</dbReference>
<dbReference type="AlphaFoldDB" id="A0A7C0Y916"/>
<dbReference type="GO" id="GO:0032259">
    <property type="term" value="P:methylation"/>
    <property type="evidence" value="ECO:0007669"/>
    <property type="project" value="UniProtKB-KW"/>
</dbReference>
<dbReference type="SUPFAM" id="SSF53335">
    <property type="entry name" value="S-adenosyl-L-methionine-dependent methyltransferases"/>
    <property type="match status" value="1"/>
</dbReference>
<dbReference type="InterPro" id="IPR002723">
    <property type="entry name" value="BpsA_C"/>
</dbReference>
<dbReference type="Pfam" id="PF01861">
    <property type="entry name" value="BpsA_C"/>
    <property type="match status" value="1"/>
</dbReference>
<dbReference type="EMBL" id="DRBS01000062">
    <property type="protein sequence ID" value="HDD43532.1"/>
    <property type="molecule type" value="Genomic_DNA"/>
</dbReference>
<dbReference type="InterPro" id="IPR029063">
    <property type="entry name" value="SAM-dependent_MTases_sf"/>
</dbReference>
<dbReference type="InterPro" id="IPR014435">
    <property type="entry name" value="BpsA"/>
</dbReference>
<dbReference type="HAMAP" id="MF_01947">
    <property type="entry name" value="Aminopropyltransf_BpsA"/>
    <property type="match status" value="1"/>
</dbReference>
<comment type="caution">
    <text evidence="3">The sequence shown here is derived from an EMBL/GenBank/DDBJ whole genome shotgun (WGS) entry which is preliminary data.</text>
</comment>
<dbReference type="PIRSF" id="PIRSF005895">
    <property type="entry name" value="UCP005895_mtase"/>
    <property type="match status" value="1"/>
</dbReference>
<protein>
    <recommendedName>
        <fullName evidence="1">N(4)-bis(aminopropyl)spermidine synthase</fullName>
        <ecNumber evidence="1">2.5.1.128</ecNumber>
    </recommendedName>
    <alternativeName>
        <fullName evidence="1">Branched-chain polyamine synthase A</fullName>
    </alternativeName>
</protein>
<organism evidence="3">
    <name type="scientific">Desulfofervidus auxilii</name>
    <dbReference type="NCBI Taxonomy" id="1621989"/>
    <lineage>
        <taxon>Bacteria</taxon>
        <taxon>Pseudomonadati</taxon>
        <taxon>Thermodesulfobacteriota</taxon>
        <taxon>Candidatus Desulfofervidia</taxon>
        <taxon>Candidatus Desulfofervidales</taxon>
        <taxon>Candidatus Desulfofervidaceae</taxon>
        <taxon>Candidatus Desulfofervidus</taxon>
    </lineage>
</organism>
<feature type="domain" description="N(4)-bis(aminopropyl)spermidine synthase C-terminal" evidence="2">
    <location>
        <begin position="93"/>
        <end position="339"/>
    </location>
</feature>
<dbReference type="GO" id="GO:0016765">
    <property type="term" value="F:transferase activity, transferring alkyl or aryl (other than methyl) groups"/>
    <property type="evidence" value="ECO:0007669"/>
    <property type="project" value="UniProtKB-UniRule"/>
</dbReference>
<evidence type="ECO:0000259" key="2">
    <source>
        <dbReference type="Pfam" id="PF01861"/>
    </source>
</evidence>
<keyword evidence="1" id="KW-0963">Cytoplasm</keyword>
<dbReference type="InterPro" id="IPR051720">
    <property type="entry name" value="rRNA_MeTrfase/Polyamine_Synth"/>
</dbReference>
<dbReference type="SUPFAM" id="SSF46785">
    <property type="entry name" value="Winged helix' DNA-binding domain"/>
    <property type="match status" value="1"/>
</dbReference>
<comment type="catalytic activity">
    <reaction evidence="1">
        <text>2 S-adenosyl 3-(methylsulfanyl)propylamine + spermidine = N(4)-bis(aminopropyl)spermidine + 2 S-methyl-5'-thioadenosine + 2 H(+)</text>
        <dbReference type="Rhea" id="RHEA:44132"/>
        <dbReference type="ChEBI" id="CHEBI:15378"/>
        <dbReference type="ChEBI" id="CHEBI:17509"/>
        <dbReference type="ChEBI" id="CHEBI:57443"/>
        <dbReference type="ChEBI" id="CHEBI:57834"/>
        <dbReference type="ChEBI" id="CHEBI:82771"/>
        <dbReference type="EC" id="2.5.1.128"/>
    </reaction>
</comment>
<evidence type="ECO:0000313" key="3">
    <source>
        <dbReference type="EMBL" id="HDD43532.1"/>
    </source>
</evidence>
<dbReference type="CDD" id="cd02440">
    <property type="entry name" value="AdoMet_MTases"/>
    <property type="match status" value="1"/>
</dbReference>
<name>A0A7C0Y916_DESA2</name>